<organism evidence="14 15">
    <name type="scientific">Escherichia coli</name>
    <dbReference type="NCBI Taxonomy" id="562"/>
    <lineage>
        <taxon>Bacteria</taxon>
        <taxon>Pseudomonadati</taxon>
        <taxon>Pseudomonadota</taxon>
        <taxon>Gammaproteobacteria</taxon>
        <taxon>Enterobacterales</taxon>
        <taxon>Enterobacteriaceae</taxon>
        <taxon>Escherichia</taxon>
    </lineage>
</organism>
<evidence type="ECO:0000259" key="11">
    <source>
        <dbReference type="Pfam" id="PF12241"/>
    </source>
</evidence>
<gene>
    <name evidence="9" type="primary">fabV</name>
    <name evidence="13" type="ORF">A2J79_005082</name>
    <name evidence="14" type="ORF">BMT50_06670</name>
</gene>
<keyword evidence="5 9" id="KW-0520">NAD</keyword>
<dbReference type="AlphaFoldDB" id="A0A4T8L0R3"/>
<dbReference type="GO" id="GO:0050343">
    <property type="term" value="F:trans-2-enoyl-CoA reductase (NADH) activity"/>
    <property type="evidence" value="ECO:0007669"/>
    <property type="project" value="UniProtKB-EC"/>
</dbReference>
<keyword evidence="2 9" id="KW-0444">Lipid biosynthesis</keyword>
<feature type="binding site" evidence="9">
    <location>
        <begin position="76"/>
        <end position="77"/>
    </location>
    <ligand>
        <name>NAD(+)</name>
        <dbReference type="ChEBI" id="CHEBI:57540"/>
    </ligand>
</feature>
<dbReference type="NCBIfam" id="NF043048">
    <property type="entry name" value="EnoyACPredFabV"/>
    <property type="match status" value="1"/>
</dbReference>
<evidence type="ECO:0000313" key="13">
    <source>
        <dbReference type="EMBL" id="EFJ6484631.1"/>
    </source>
</evidence>
<keyword evidence="4 9" id="KW-0560">Oxidoreductase</keyword>
<dbReference type="GO" id="GO:0006633">
    <property type="term" value="P:fatty acid biosynthetic process"/>
    <property type="evidence" value="ECO:0007669"/>
    <property type="project" value="UniProtKB-UniRule"/>
</dbReference>
<feature type="binding site" evidence="9">
    <location>
        <begin position="277"/>
        <end position="279"/>
    </location>
    <ligand>
        <name>NAD(+)</name>
        <dbReference type="ChEBI" id="CHEBI:57540"/>
    </ligand>
</feature>
<dbReference type="Pfam" id="PF12241">
    <property type="entry name" value="Enoyl_reductase"/>
    <property type="match status" value="1"/>
</dbReference>
<feature type="binding site" evidence="9">
    <location>
        <position position="228"/>
    </location>
    <ligand>
        <name>substrate</name>
    </ligand>
</feature>
<evidence type="ECO:0000256" key="5">
    <source>
        <dbReference type="ARBA" id="ARBA00023027"/>
    </source>
</evidence>
<keyword evidence="6 9" id="KW-0443">Lipid metabolism</keyword>
<dbReference type="Proteomes" id="UP000186595">
    <property type="component" value="Unassembled WGS sequence"/>
</dbReference>
<evidence type="ECO:0000256" key="3">
    <source>
        <dbReference type="ARBA" id="ARBA00022832"/>
    </source>
</evidence>
<evidence type="ECO:0000256" key="6">
    <source>
        <dbReference type="ARBA" id="ARBA00023098"/>
    </source>
</evidence>
<dbReference type="GO" id="GO:0051287">
    <property type="term" value="F:NAD binding"/>
    <property type="evidence" value="ECO:0007669"/>
    <property type="project" value="UniProtKB-UniRule"/>
</dbReference>
<dbReference type="Pfam" id="PF07055">
    <property type="entry name" value="Eno-Rase_FAD_bd"/>
    <property type="match status" value="1"/>
</dbReference>
<feature type="domain" description="Trans-2-enoyl-CoA reductase-like NAD(P)H binding" evidence="12">
    <location>
        <begin position="2"/>
        <end position="82"/>
    </location>
</feature>
<feature type="binding site" evidence="9">
    <location>
        <begin position="113"/>
        <end position="114"/>
    </location>
    <ligand>
        <name>NAD(+)</name>
        <dbReference type="ChEBI" id="CHEBI:57540"/>
    </ligand>
</feature>
<comment type="pathway">
    <text evidence="9">Lipid metabolism; fatty acid biosynthesis.</text>
</comment>
<dbReference type="InterPro" id="IPR024906">
    <property type="entry name" value="Eno_Rdtase_FAD-bd_dom"/>
</dbReference>
<evidence type="ECO:0000256" key="1">
    <source>
        <dbReference type="ARBA" id="ARBA00011245"/>
    </source>
</evidence>
<comment type="subunit">
    <text evidence="1 9">Monomer.</text>
</comment>
<reference evidence="14 15" key="1">
    <citation type="submission" date="2016-11" db="EMBL/GenBank/DDBJ databases">
        <title>Draft genome sequences of five Shigatoxin-producing Escherichia coli isolates harboring the new recently described Subtilase cytotoxin allelic variant subAB2-3.</title>
        <authorList>
            <person name="Tasara T."/>
            <person name="Fierz L."/>
            <person name="Klumpp J."/>
            <person name="Schmidt H."/>
            <person name="Stephan R."/>
        </authorList>
    </citation>
    <scope>NUCLEOTIDE SEQUENCE [LARGE SCALE GENOMIC DNA]</scope>
    <source>
        <strain evidence="14 15">453</strain>
    </source>
</reference>
<dbReference type="EC" id="1.3.1.9" evidence="9"/>
<evidence type="ECO:0000256" key="4">
    <source>
        <dbReference type="ARBA" id="ARBA00023002"/>
    </source>
</evidence>
<protein>
    <recommendedName>
        <fullName evidence="9">Enoyl-[acyl-carrier-protein] reductase [NADH]</fullName>
        <shortName evidence="9">ENR</shortName>
        <ecNumber evidence="9">1.3.1.9</ecNumber>
    </recommendedName>
</protein>
<name>A0A4T8L0R3_ECOLX</name>
<dbReference type="PANTHER" id="PTHR37480:SF1">
    <property type="entry name" value="ENOYL-[ACYL-CARRIER-PROTEIN] REDUCTASE [NADH]"/>
    <property type="match status" value="1"/>
</dbReference>
<feature type="domain" description="Enoyl reductase FAD binding" evidence="10">
    <location>
        <begin position="328"/>
        <end position="391"/>
    </location>
</feature>
<evidence type="ECO:0000256" key="7">
    <source>
        <dbReference type="ARBA" id="ARBA00023160"/>
    </source>
</evidence>
<evidence type="ECO:0000313" key="15">
    <source>
        <dbReference type="Proteomes" id="UP000186595"/>
    </source>
</evidence>
<feature type="binding site" evidence="9">
    <location>
        <begin position="49"/>
        <end position="54"/>
    </location>
    <ligand>
        <name>NAD(+)</name>
        <dbReference type="ChEBI" id="CHEBI:57540"/>
    </ligand>
</feature>
<dbReference type="GO" id="GO:0004318">
    <property type="term" value="F:enoyl-[acyl-carrier-protein] reductase (NADH) activity"/>
    <property type="evidence" value="ECO:0007669"/>
    <property type="project" value="UniProtKB-UniRule"/>
</dbReference>
<sequence length="401" mass="44670">MIIKPVIKGVVSKSAHPEGCRHAIMEQIKYCQSHLQQINNGPKRVLILGASSGFGLAARISLTFGGAKCDSIGVSFEKGPSEKSIGTAGWYNNIFFKEFAEAEGRIAHNVIGDAFSDDVKNKVLNLINKDFDGEVDLIIYSLATGQRSDPATGNIWRSCLKTTGSAFTGKTVNIEDNKLESTIIDVASEAEIADTIKVMGGDDWESWILWLKGNNVLTKKTKTIAFSYIGPEMTYPIYHTGTLGKAKQHLHETSDRLNKLISTDKHSGAYVVVCKALVTKASVYIPCFSPYILCLYKVMKSMGLHETCIGQMHRLFTEYLYNVDNVVVDSSRLIRIDDLELREDVQQKVIDLMSKMNDENFTSVGDYIGYKKEFLQLNGFGFESVDYNHPVDIDYLMNLKP</sequence>
<feature type="active site" description="Proton donor" evidence="9">
    <location>
        <position position="238"/>
    </location>
</feature>
<evidence type="ECO:0000256" key="2">
    <source>
        <dbReference type="ARBA" id="ARBA00022516"/>
    </source>
</evidence>
<dbReference type="InterPro" id="IPR024910">
    <property type="entry name" value="Enoyl-CoA_Rdtase_cat_dom"/>
</dbReference>
<dbReference type="Gene3D" id="3.40.50.720">
    <property type="entry name" value="NAD(P)-binding Rossmann-like Domain"/>
    <property type="match status" value="1"/>
</dbReference>
<dbReference type="InterPro" id="IPR010758">
    <property type="entry name" value="Trans-2-enoyl-CoA_reductase"/>
</dbReference>
<comment type="similarity">
    <text evidence="9">Belongs to the TER reductase family.</text>
</comment>
<dbReference type="NCBIfam" id="NF010177">
    <property type="entry name" value="PRK13656.1"/>
    <property type="match status" value="1"/>
</dbReference>
<comment type="catalytic activity">
    <reaction evidence="9">
        <text>a 2,3-saturated acyl-[ACP] + NAD(+) = a (2E)-enoyl-[ACP] + NADH + H(+)</text>
        <dbReference type="Rhea" id="RHEA:10240"/>
        <dbReference type="Rhea" id="RHEA-COMP:9925"/>
        <dbReference type="Rhea" id="RHEA-COMP:9926"/>
        <dbReference type="ChEBI" id="CHEBI:15378"/>
        <dbReference type="ChEBI" id="CHEBI:57540"/>
        <dbReference type="ChEBI" id="CHEBI:57945"/>
        <dbReference type="ChEBI" id="CHEBI:78784"/>
        <dbReference type="ChEBI" id="CHEBI:78785"/>
        <dbReference type="EC" id="1.3.1.9"/>
    </reaction>
</comment>
<evidence type="ECO:0000256" key="9">
    <source>
        <dbReference type="HAMAP-Rule" id="MF_01838"/>
    </source>
</evidence>
<accession>A0A4T8L0R3</accession>
<evidence type="ECO:0000256" key="8">
    <source>
        <dbReference type="ARBA" id="ARBA00048302"/>
    </source>
</evidence>
<dbReference type="Proteomes" id="UP000711811">
    <property type="component" value="Unassembled WGS sequence"/>
</dbReference>
<evidence type="ECO:0000259" key="10">
    <source>
        <dbReference type="Pfam" id="PF07055"/>
    </source>
</evidence>
<dbReference type="EMBL" id="AATCLQ010000087">
    <property type="protein sequence ID" value="EFJ6484631.1"/>
    <property type="molecule type" value="Genomic_DNA"/>
</dbReference>
<dbReference type="Pfam" id="PF12242">
    <property type="entry name" value="Eno-Rase_NADH_b"/>
    <property type="match status" value="1"/>
</dbReference>
<dbReference type="RefSeq" id="WP_044783553.1">
    <property type="nucleotide sequence ID" value="NZ_JAETYH010000040.1"/>
</dbReference>
<dbReference type="EMBL" id="MPGR01000001">
    <property type="protein sequence ID" value="OKB72478.1"/>
    <property type="molecule type" value="Genomic_DNA"/>
</dbReference>
<proteinExistence type="inferred from homology"/>
<evidence type="ECO:0000313" key="14">
    <source>
        <dbReference type="EMBL" id="OKB72478.1"/>
    </source>
</evidence>
<comment type="catalytic activity">
    <reaction evidence="8">
        <text>a 2,3-saturated acyl-CoA + NAD(+) = a (2E)-enoyl-CoA + NADH + H(+)</text>
        <dbReference type="Rhea" id="RHEA:18177"/>
        <dbReference type="ChEBI" id="CHEBI:15378"/>
        <dbReference type="ChEBI" id="CHEBI:57540"/>
        <dbReference type="ChEBI" id="CHEBI:57945"/>
        <dbReference type="ChEBI" id="CHEBI:58856"/>
        <dbReference type="ChEBI" id="CHEBI:65111"/>
        <dbReference type="EC" id="1.3.1.44"/>
    </reaction>
</comment>
<dbReference type="InterPro" id="IPR050048">
    <property type="entry name" value="FabV-like_NADH_b"/>
</dbReference>
<feature type="domain" description="Trans-2-enoyl-CoA reductase catalytic" evidence="11">
    <location>
        <begin position="85"/>
        <end position="321"/>
    </location>
</feature>
<reference evidence="13" key="2">
    <citation type="submission" date="2020-02" db="EMBL/GenBank/DDBJ databases">
        <authorList>
            <person name="Ashton P.M."/>
            <person name="Dallman T."/>
            <person name="Nair S."/>
            <person name="De Pinna E."/>
            <person name="Peters T."/>
            <person name="Grant K."/>
        </authorList>
    </citation>
    <scope>NUCLEOTIDE SEQUENCE</scope>
    <source>
        <strain evidence="13">93335</strain>
    </source>
</reference>
<feature type="binding site" evidence="9">
    <location>
        <position position="247"/>
    </location>
    <ligand>
        <name>NAD(+)</name>
        <dbReference type="ChEBI" id="CHEBI:57540"/>
    </ligand>
</feature>
<feature type="binding site" evidence="9">
    <location>
        <begin position="142"/>
        <end position="143"/>
    </location>
    <ligand>
        <name>NAD(+)</name>
        <dbReference type="ChEBI" id="CHEBI:57540"/>
    </ligand>
</feature>
<keyword evidence="7 9" id="KW-0275">Fatty acid biosynthesis</keyword>
<evidence type="ECO:0000259" key="12">
    <source>
        <dbReference type="Pfam" id="PF12242"/>
    </source>
</evidence>
<feature type="site" description="Plays an important role in discriminating NADH against NADPH" evidence="9">
    <location>
        <position position="77"/>
    </location>
</feature>
<dbReference type="HAMAP" id="MF_01838">
    <property type="entry name" value="FabV_reductase"/>
    <property type="match status" value="1"/>
</dbReference>
<comment type="function">
    <text evidence="9">Involved in the final reduction of the elongation cycle of fatty acid synthesis (FAS II). Catalyzes the reduction of a carbon-carbon double bond in an enoyl moiety that is covalently linked to an acyl carrier protein (ACP).</text>
</comment>
<comment type="caution">
    <text evidence="14">The sequence shown here is derived from an EMBL/GenBank/DDBJ whole genome shotgun (WGS) entry which is preliminary data.</text>
</comment>
<keyword evidence="3 9" id="KW-0276">Fatty acid metabolism</keyword>
<dbReference type="PANTHER" id="PTHR37480">
    <property type="entry name" value="ENOYL-[ACYL-CARRIER-PROTEIN] REDUCTASE [NADH]"/>
    <property type="match status" value="1"/>
</dbReference>